<dbReference type="InterPro" id="IPR004029">
    <property type="entry name" value="UreE_N"/>
</dbReference>
<comment type="subcellular location">
    <subcellularLocation>
        <location evidence="1 5">Cytoplasm</location>
    </subcellularLocation>
</comment>
<evidence type="ECO:0000256" key="5">
    <source>
        <dbReference type="HAMAP-Rule" id="MF_00822"/>
    </source>
</evidence>
<evidence type="ECO:0000259" key="6">
    <source>
        <dbReference type="SMART" id="SM00988"/>
    </source>
</evidence>
<comment type="similarity">
    <text evidence="5">Belongs to the UreE family.</text>
</comment>
<gene>
    <name evidence="5" type="primary">ureE</name>
    <name evidence="7" type="ORF">CEK71_06020</name>
</gene>
<accession>A0A1Z4BWM5</accession>
<dbReference type="Proteomes" id="UP000197019">
    <property type="component" value="Chromosome"/>
</dbReference>
<evidence type="ECO:0000256" key="3">
    <source>
        <dbReference type="ARBA" id="ARBA00022596"/>
    </source>
</evidence>
<dbReference type="GO" id="GO:0016151">
    <property type="term" value="F:nickel cation binding"/>
    <property type="evidence" value="ECO:0007669"/>
    <property type="project" value="UniProtKB-UniRule"/>
</dbReference>
<dbReference type="RefSeq" id="WP_088618538.1">
    <property type="nucleotide sequence ID" value="NZ_CP022129.1"/>
</dbReference>
<reference evidence="7 8" key="1">
    <citation type="submission" date="2017-06" db="EMBL/GenBank/DDBJ databases">
        <title>Genome Sequencing of the methanotroph Methylovulum psychrotolerants str. HV10-M2 isolated from a high-altitude environment.</title>
        <authorList>
            <person name="Mateos-Rivera A."/>
        </authorList>
    </citation>
    <scope>NUCLEOTIDE SEQUENCE [LARGE SCALE GENOMIC DNA]</scope>
    <source>
        <strain evidence="7 8">HV10_M2</strain>
    </source>
</reference>
<name>A0A1Z4BWM5_9GAMM</name>
<dbReference type="InterPro" id="IPR036118">
    <property type="entry name" value="UreE_N_sf"/>
</dbReference>
<evidence type="ECO:0000256" key="4">
    <source>
        <dbReference type="ARBA" id="ARBA00023186"/>
    </source>
</evidence>
<dbReference type="OrthoDB" id="5421304at2"/>
<evidence type="ECO:0000256" key="2">
    <source>
        <dbReference type="ARBA" id="ARBA00022490"/>
    </source>
</evidence>
<dbReference type="InterPro" id="IPR012406">
    <property type="entry name" value="UreE"/>
</dbReference>
<keyword evidence="8" id="KW-1185">Reference proteome</keyword>
<dbReference type="InterPro" id="IPR007864">
    <property type="entry name" value="UreE_C_dom"/>
</dbReference>
<dbReference type="SMART" id="SM00988">
    <property type="entry name" value="UreE_N"/>
    <property type="match status" value="1"/>
</dbReference>
<keyword evidence="4 5" id="KW-0143">Chaperone</keyword>
<keyword evidence="2 5" id="KW-0963">Cytoplasm</keyword>
<dbReference type="Gene3D" id="2.60.260.20">
    <property type="entry name" value="Urease metallochaperone UreE, N-terminal domain"/>
    <property type="match status" value="1"/>
</dbReference>
<dbReference type="GO" id="GO:0051082">
    <property type="term" value="F:unfolded protein binding"/>
    <property type="evidence" value="ECO:0007669"/>
    <property type="project" value="UniProtKB-UniRule"/>
</dbReference>
<dbReference type="SUPFAM" id="SSF69737">
    <property type="entry name" value="Urease metallochaperone UreE, C-terminal domain"/>
    <property type="match status" value="1"/>
</dbReference>
<dbReference type="GO" id="GO:0006457">
    <property type="term" value="P:protein folding"/>
    <property type="evidence" value="ECO:0007669"/>
    <property type="project" value="InterPro"/>
</dbReference>
<dbReference type="EMBL" id="CP022129">
    <property type="protein sequence ID" value="ASF45662.1"/>
    <property type="molecule type" value="Genomic_DNA"/>
</dbReference>
<dbReference type="NCBIfam" id="NF009751">
    <property type="entry name" value="PRK13261.1-1"/>
    <property type="match status" value="1"/>
</dbReference>
<evidence type="ECO:0000313" key="7">
    <source>
        <dbReference type="EMBL" id="ASF45662.1"/>
    </source>
</evidence>
<dbReference type="PIRSF" id="PIRSF036402">
    <property type="entry name" value="Ureas_acces_UreE"/>
    <property type="match status" value="1"/>
</dbReference>
<proteinExistence type="inferred from homology"/>
<dbReference type="Pfam" id="PF05194">
    <property type="entry name" value="UreE_C"/>
    <property type="match status" value="1"/>
</dbReference>
<dbReference type="Pfam" id="PF02814">
    <property type="entry name" value="UreE_N"/>
    <property type="match status" value="1"/>
</dbReference>
<keyword evidence="3 5" id="KW-0533">Nickel</keyword>
<dbReference type="KEGG" id="mpsy:CEK71_06020"/>
<sequence length="143" mass="15705">MLKLTELAPSDTQADDILTLPFESRQKSRLPACTDGGVKVGLFLQRGQYLRSGVVLTGNEKFRVMIKAAPETLSVVRTDDALLFARLCYHLGNRHIALQILPGELRFLSDHVLDAMVEGLGGVVIHDILPFEPEAGAYKSHGH</sequence>
<protein>
    <recommendedName>
        <fullName evidence="5">Urease accessory protein UreE</fullName>
    </recommendedName>
</protein>
<dbReference type="AlphaFoldDB" id="A0A1Z4BWM5"/>
<evidence type="ECO:0000256" key="1">
    <source>
        <dbReference type="ARBA" id="ARBA00004496"/>
    </source>
</evidence>
<dbReference type="SUPFAM" id="SSF69287">
    <property type="entry name" value="Urease metallochaperone UreE, N-terminal domain"/>
    <property type="match status" value="1"/>
</dbReference>
<evidence type="ECO:0000313" key="8">
    <source>
        <dbReference type="Proteomes" id="UP000197019"/>
    </source>
</evidence>
<organism evidence="7 8">
    <name type="scientific">Methylovulum psychrotolerans</name>
    <dbReference type="NCBI Taxonomy" id="1704499"/>
    <lineage>
        <taxon>Bacteria</taxon>
        <taxon>Pseudomonadati</taxon>
        <taxon>Pseudomonadota</taxon>
        <taxon>Gammaproteobacteria</taxon>
        <taxon>Methylococcales</taxon>
        <taxon>Methylococcaceae</taxon>
        <taxon>Methylovulum</taxon>
    </lineage>
</organism>
<dbReference type="GO" id="GO:0065003">
    <property type="term" value="P:protein-containing complex assembly"/>
    <property type="evidence" value="ECO:0007669"/>
    <property type="project" value="InterPro"/>
</dbReference>
<dbReference type="GO" id="GO:0019627">
    <property type="term" value="P:urea metabolic process"/>
    <property type="evidence" value="ECO:0007669"/>
    <property type="project" value="InterPro"/>
</dbReference>
<dbReference type="GO" id="GO:0005737">
    <property type="term" value="C:cytoplasm"/>
    <property type="evidence" value="ECO:0007669"/>
    <property type="project" value="UniProtKB-SubCell"/>
</dbReference>
<dbReference type="Gene3D" id="3.30.70.790">
    <property type="entry name" value="UreE, C-terminal domain"/>
    <property type="match status" value="1"/>
</dbReference>
<feature type="domain" description="UreE urease accessory N-terminal" evidence="6">
    <location>
        <begin position="1"/>
        <end position="64"/>
    </location>
</feature>
<comment type="function">
    <text evidence="5">Involved in urease metallocenter assembly. Binds nickel. Probably functions as a nickel donor during metallocenter assembly.</text>
</comment>
<dbReference type="HAMAP" id="MF_00822">
    <property type="entry name" value="UreE"/>
    <property type="match status" value="1"/>
</dbReference>